<gene>
    <name evidence="1" type="primary">ORF200085</name>
</gene>
<organism evidence="1">
    <name type="scientific">Arion vulgaris</name>
    <dbReference type="NCBI Taxonomy" id="1028688"/>
    <lineage>
        <taxon>Eukaryota</taxon>
        <taxon>Metazoa</taxon>
        <taxon>Spiralia</taxon>
        <taxon>Lophotrochozoa</taxon>
        <taxon>Mollusca</taxon>
        <taxon>Gastropoda</taxon>
        <taxon>Heterobranchia</taxon>
        <taxon>Euthyneura</taxon>
        <taxon>Panpulmonata</taxon>
        <taxon>Eupulmonata</taxon>
        <taxon>Stylommatophora</taxon>
        <taxon>Helicina</taxon>
        <taxon>Arionoidea</taxon>
        <taxon>Arionidae</taxon>
        <taxon>Arion</taxon>
    </lineage>
</organism>
<evidence type="ECO:0000313" key="1">
    <source>
        <dbReference type="EMBL" id="CEK94288.1"/>
    </source>
</evidence>
<name>A0A0B7BMV5_9EUPU</name>
<proteinExistence type="predicted"/>
<dbReference type="EMBL" id="HACG01047423">
    <property type="protein sequence ID" value="CEK94288.1"/>
    <property type="molecule type" value="Transcribed_RNA"/>
</dbReference>
<protein>
    <submittedName>
        <fullName evidence="1">Uncharacterized protein</fullName>
    </submittedName>
</protein>
<dbReference type="AlphaFoldDB" id="A0A0B7BMV5"/>
<sequence>TLTTNDRRKLVMTEMKCLHRMLGVSRRDRFRNEDIRKKMGTTSVLNFIKKQQTKWFGYISRLPTCSEPQKGNATQIQ</sequence>
<accession>A0A0B7BMV5</accession>
<feature type="non-terminal residue" evidence="1">
    <location>
        <position position="1"/>
    </location>
</feature>
<reference evidence="1" key="1">
    <citation type="submission" date="2014-12" db="EMBL/GenBank/DDBJ databases">
        <title>Insight into the proteome of Arion vulgaris.</title>
        <authorList>
            <person name="Aradska J."/>
            <person name="Bulat T."/>
            <person name="Smidak R."/>
            <person name="Sarate P."/>
            <person name="Gangsoo J."/>
            <person name="Sialana F."/>
            <person name="Bilban M."/>
            <person name="Lubec G."/>
        </authorList>
    </citation>
    <scope>NUCLEOTIDE SEQUENCE</scope>
    <source>
        <tissue evidence="1">Skin</tissue>
    </source>
</reference>